<proteinExistence type="predicted"/>
<dbReference type="InterPro" id="IPR019920">
    <property type="entry name" value="F420-binding_dom_put"/>
</dbReference>
<keyword evidence="4" id="KW-1185">Reference proteome</keyword>
<comment type="caution">
    <text evidence="3">The sequence shown here is derived from an EMBL/GenBank/DDBJ whole genome shotgun (WGS) entry which is preliminary data.</text>
</comment>
<keyword evidence="1" id="KW-0560">Oxidoreductase</keyword>
<dbReference type="Proteomes" id="UP001500393">
    <property type="component" value="Unassembled WGS sequence"/>
</dbReference>
<evidence type="ECO:0000259" key="2">
    <source>
        <dbReference type="Pfam" id="PF01243"/>
    </source>
</evidence>
<dbReference type="InterPro" id="IPR052019">
    <property type="entry name" value="F420H2_bilvrd_red/Heme_oxyg"/>
</dbReference>
<protein>
    <submittedName>
        <fullName evidence="3">PPOX class F420-dependent oxidoreductase</fullName>
    </submittedName>
</protein>
<dbReference type="EMBL" id="BAAAOS010000019">
    <property type="protein sequence ID" value="GAA1573916.1"/>
    <property type="molecule type" value="Genomic_DNA"/>
</dbReference>
<dbReference type="InterPro" id="IPR012349">
    <property type="entry name" value="Split_barrel_FMN-bd"/>
</dbReference>
<evidence type="ECO:0000313" key="3">
    <source>
        <dbReference type="EMBL" id="GAA1573916.1"/>
    </source>
</evidence>
<dbReference type="Pfam" id="PF01243">
    <property type="entry name" value="PNPOx_N"/>
    <property type="match status" value="1"/>
</dbReference>
<evidence type="ECO:0000313" key="4">
    <source>
        <dbReference type="Proteomes" id="UP001500393"/>
    </source>
</evidence>
<accession>A0ABP4PBM0</accession>
<feature type="domain" description="Pyridoxamine 5'-phosphate oxidase N-terminal" evidence="2">
    <location>
        <begin position="6"/>
        <end position="106"/>
    </location>
</feature>
<dbReference type="Gene3D" id="2.30.110.10">
    <property type="entry name" value="Electron Transport, Fmn-binding Protein, Chain A"/>
    <property type="match status" value="1"/>
</dbReference>
<dbReference type="SUPFAM" id="SSF50475">
    <property type="entry name" value="FMN-binding split barrel"/>
    <property type="match status" value="1"/>
</dbReference>
<dbReference type="PANTHER" id="PTHR35176:SF6">
    <property type="entry name" value="HEME OXYGENASE HI_0854-RELATED"/>
    <property type="match status" value="1"/>
</dbReference>
<dbReference type="RefSeq" id="WP_344213955.1">
    <property type="nucleotide sequence ID" value="NZ_BAAAOS010000019.1"/>
</dbReference>
<dbReference type="InterPro" id="IPR011576">
    <property type="entry name" value="Pyridox_Oxase_N"/>
</dbReference>
<organism evidence="3 4">
    <name type="scientific">Kribbella sancticallisti</name>
    <dbReference type="NCBI Taxonomy" id="460087"/>
    <lineage>
        <taxon>Bacteria</taxon>
        <taxon>Bacillati</taxon>
        <taxon>Actinomycetota</taxon>
        <taxon>Actinomycetes</taxon>
        <taxon>Propionibacteriales</taxon>
        <taxon>Kribbellaceae</taxon>
        <taxon>Kribbella</taxon>
    </lineage>
</organism>
<dbReference type="PANTHER" id="PTHR35176">
    <property type="entry name" value="HEME OXYGENASE HI_0854-RELATED"/>
    <property type="match status" value="1"/>
</dbReference>
<reference evidence="4" key="1">
    <citation type="journal article" date="2019" name="Int. J. Syst. Evol. Microbiol.">
        <title>The Global Catalogue of Microorganisms (GCM) 10K type strain sequencing project: providing services to taxonomists for standard genome sequencing and annotation.</title>
        <authorList>
            <consortium name="The Broad Institute Genomics Platform"/>
            <consortium name="The Broad Institute Genome Sequencing Center for Infectious Disease"/>
            <person name="Wu L."/>
            <person name="Ma J."/>
        </authorList>
    </citation>
    <scope>NUCLEOTIDE SEQUENCE [LARGE SCALE GENOMIC DNA]</scope>
    <source>
        <strain evidence="4">JCM 14969</strain>
    </source>
</reference>
<name>A0ABP4PBM0_9ACTN</name>
<dbReference type="NCBIfam" id="TIGR03618">
    <property type="entry name" value="Rv1155_F420"/>
    <property type="match status" value="1"/>
</dbReference>
<sequence length="133" mass="14828">MEIPVAFHDLLASTAVAFVSTIGKHGEPQVTPLWFLWDGESVRISLVEGRQKLRNLRRDPRISLVVVDPARPTHYIELRGRVSELAPDPDFDLERAVATKYTGGWSDVEPPGTTRYATSIIVEKTTMQMGAPE</sequence>
<evidence type="ECO:0000256" key="1">
    <source>
        <dbReference type="ARBA" id="ARBA00023002"/>
    </source>
</evidence>
<gene>
    <name evidence="3" type="ORF">GCM10009789_29270</name>
</gene>